<comment type="caution">
    <text evidence="1">The sequence shown here is derived from an EMBL/GenBank/DDBJ whole genome shotgun (WGS) entry which is preliminary data.</text>
</comment>
<sequence>MVIYIKISLKILEESIKDLNQLDFDHLIMIMNFKLPQLKINLIESNRPKFSHLCLFPISFDINANGPSTTSAYCLG</sequence>
<evidence type="ECO:0000313" key="1">
    <source>
        <dbReference type="EMBL" id="RNA23951.1"/>
    </source>
</evidence>
<protein>
    <submittedName>
        <fullName evidence="1">Uncharacterized protein</fullName>
    </submittedName>
</protein>
<organism evidence="1 2">
    <name type="scientific">Brachionus plicatilis</name>
    <name type="common">Marine rotifer</name>
    <name type="synonym">Brachionus muelleri</name>
    <dbReference type="NCBI Taxonomy" id="10195"/>
    <lineage>
        <taxon>Eukaryota</taxon>
        <taxon>Metazoa</taxon>
        <taxon>Spiralia</taxon>
        <taxon>Gnathifera</taxon>
        <taxon>Rotifera</taxon>
        <taxon>Eurotatoria</taxon>
        <taxon>Monogononta</taxon>
        <taxon>Pseudotrocha</taxon>
        <taxon>Ploima</taxon>
        <taxon>Brachionidae</taxon>
        <taxon>Brachionus</taxon>
    </lineage>
</organism>
<reference evidence="1 2" key="1">
    <citation type="journal article" date="2018" name="Sci. Rep.">
        <title>Genomic signatures of local adaptation to the degree of environmental predictability in rotifers.</title>
        <authorList>
            <person name="Franch-Gras L."/>
            <person name="Hahn C."/>
            <person name="Garcia-Roger E.M."/>
            <person name="Carmona M.J."/>
            <person name="Serra M."/>
            <person name="Gomez A."/>
        </authorList>
    </citation>
    <scope>NUCLEOTIDE SEQUENCE [LARGE SCALE GENOMIC DNA]</scope>
    <source>
        <strain evidence="1">HYR1</strain>
    </source>
</reference>
<name>A0A3M7RK83_BRAPC</name>
<proteinExistence type="predicted"/>
<keyword evidence="2" id="KW-1185">Reference proteome</keyword>
<evidence type="ECO:0000313" key="2">
    <source>
        <dbReference type="Proteomes" id="UP000276133"/>
    </source>
</evidence>
<gene>
    <name evidence="1" type="ORF">BpHYR1_016269</name>
</gene>
<dbReference type="AlphaFoldDB" id="A0A3M7RK83"/>
<accession>A0A3M7RK83</accession>
<dbReference type="EMBL" id="REGN01003193">
    <property type="protein sequence ID" value="RNA23951.1"/>
    <property type="molecule type" value="Genomic_DNA"/>
</dbReference>
<dbReference type="Proteomes" id="UP000276133">
    <property type="component" value="Unassembled WGS sequence"/>
</dbReference>